<dbReference type="RefSeq" id="WP_177238614.1">
    <property type="nucleotide sequence ID" value="NZ_FOUY01000023.1"/>
</dbReference>
<protein>
    <submittedName>
        <fullName evidence="2">Uncharacterized protein</fullName>
    </submittedName>
</protein>
<evidence type="ECO:0000313" key="3">
    <source>
        <dbReference type="Proteomes" id="UP000199614"/>
    </source>
</evidence>
<gene>
    <name evidence="2" type="ORF">SAMN05216207_102331</name>
</gene>
<sequence length="53" mass="5771">MSIDADGGRVAMIRYGYRRSRHLRVLSSPSEMAETVEDGADTPVLLPGHEVAT</sequence>
<dbReference type="Proteomes" id="UP000199614">
    <property type="component" value="Unassembled WGS sequence"/>
</dbReference>
<proteinExistence type="predicted"/>
<dbReference type="STRING" id="260086.SAMN05216207_102331"/>
<evidence type="ECO:0000256" key="1">
    <source>
        <dbReference type="SAM" id="MobiDB-lite"/>
    </source>
</evidence>
<dbReference type="EMBL" id="FOUY01000023">
    <property type="protein sequence ID" value="SFN86804.1"/>
    <property type="molecule type" value="Genomic_DNA"/>
</dbReference>
<reference evidence="2 3" key="1">
    <citation type="submission" date="2016-10" db="EMBL/GenBank/DDBJ databases">
        <authorList>
            <person name="de Groot N.N."/>
        </authorList>
    </citation>
    <scope>NUCLEOTIDE SEQUENCE [LARGE SCALE GENOMIC DNA]</scope>
    <source>
        <strain evidence="2 3">CGMCC 4.1877</strain>
    </source>
</reference>
<feature type="region of interest" description="Disordered" evidence="1">
    <location>
        <begin position="31"/>
        <end position="53"/>
    </location>
</feature>
<name>A0A1I5CIT8_PSUAM</name>
<evidence type="ECO:0000313" key="2">
    <source>
        <dbReference type="EMBL" id="SFN86804.1"/>
    </source>
</evidence>
<organism evidence="2 3">
    <name type="scientific">Pseudonocardia ammonioxydans</name>
    <dbReference type="NCBI Taxonomy" id="260086"/>
    <lineage>
        <taxon>Bacteria</taxon>
        <taxon>Bacillati</taxon>
        <taxon>Actinomycetota</taxon>
        <taxon>Actinomycetes</taxon>
        <taxon>Pseudonocardiales</taxon>
        <taxon>Pseudonocardiaceae</taxon>
        <taxon>Pseudonocardia</taxon>
    </lineage>
</organism>
<accession>A0A1I5CIT8</accession>
<keyword evidence="3" id="KW-1185">Reference proteome</keyword>
<dbReference type="AlphaFoldDB" id="A0A1I5CIT8"/>